<protein>
    <recommendedName>
        <fullName evidence="4">Pherophorin domain-containing protein</fullName>
    </recommendedName>
</protein>
<accession>A0ABY8TUV9</accession>
<proteinExistence type="predicted"/>
<dbReference type="Proteomes" id="UP001244341">
    <property type="component" value="Chromosome 4b"/>
</dbReference>
<organism evidence="2 3">
    <name type="scientific">Tetradesmus obliquus</name>
    <name type="common">Green alga</name>
    <name type="synonym">Acutodesmus obliquus</name>
    <dbReference type="NCBI Taxonomy" id="3088"/>
    <lineage>
        <taxon>Eukaryota</taxon>
        <taxon>Viridiplantae</taxon>
        <taxon>Chlorophyta</taxon>
        <taxon>core chlorophytes</taxon>
        <taxon>Chlorophyceae</taxon>
        <taxon>CS clade</taxon>
        <taxon>Sphaeropleales</taxon>
        <taxon>Scenedesmaceae</taxon>
        <taxon>Tetradesmus</taxon>
    </lineage>
</organism>
<sequence length="149" mass="16108">MGIEMGWGACDLQECENVRQTFLTKYGGDEAKFFEYWPQGFRWTCCAATGDQSYGCDHHGTGSKPCCCDYCGMGKPVPDNILRQNPQACRGLALSCGPDPRSFNAAQAQVNEMMRGLLGLDLGNGNNSNGAAAPSPFGGLTGRWPWQRG</sequence>
<evidence type="ECO:0008006" key="4">
    <source>
        <dbReference type="Google" id="ProtNLM"/>
    </source>
</evidence>
<evidence type="ECO:0000256" key="1">
    <source>
        <dbReference type="SAM" id="MobiDB-lite"/>
    </source>
</evidence>
<gene>
    <name evidence="2" type="ORF">OEZ85_006544</name>
</gene>
<dbReference type="EMBL" id="CP126211">
    <property type="protein sequence ID" value="WIA12928.1"/>
    <property type="molecule type" value="Genomic_DNA"/>
</dbReference>
<keyword evidence="3" id="KW-1185">Reference proteome</keyword>
<evidence type="ECO:0000313" key="3">
    <source>
        <dbReference type="Proteomes" id="UP001244341"/>
    </source>
</evidence>
<reference evidence="2 3" key="1">
    <citation type="submission" date="2023-05" db="EMBL/GenBank/DDBJ databases">
        <title>A 100% complete, gapless, phased diploid assembly of the Scenedesmus obliquus UTEX 3031 genome.</title>
        <authorList>
            <person name="Biondi T.C."/>
            <person name="Hanschen E.R."/>
            <person name="Kwon T."/>
            <person name="Eng W."/>
            <person name="Kruse C.P.S."/>
            <person name="Koehler S.I."/>
            <person name="Kunde Y."/>
            <person name="Gleasner C.D."/>
            <person name="You Mak K.T."/>
            <person name="Polle J."/>
            <person name="Hovde B.T."/>
            <person name="Starkenburg S.R."/>
        </authorList>
    </citation>
    <scope>NUCLEOTIDE SEQUENCE [LARGE SCALE GENOMIC DNA]</scope>
    <source>
        <strain evidence="2 3">DOE0152z</strain>
    </source>
</reference>
<name>A0ABY8TUV9_TETOB</name>
<evidence type="ECO:0000313" key="2">
    <source>
        <dbReference type="EMBL" id="WIA12928.1"/>
    </source>
</evidence>
<feature type="region of interest" description="Disordered" evidence="1">
    <location>
        <begin position="129"/>
        <end position="149"/>
    </location>
</feature>